<keyword evidence="1" id="KW-1133">Transmembrane helix</keyword>
<evidence type="ECO:0000256" key="1">
    <source>
        <dbReference type="SAM" id="Phobius"/>
    </source>
</evidence>
<sequence>MVTFLFLVVTLIVILATGISVLMVPASVIFLSWRTVLWVRNPDEREWLSYSIKAGCIALASSIAVLILSVLFMDFAWWGAP</sequence>
<gene>
    <name evidence="2" type="ORF">NTH_04025</name>
</gene>
<dbReference type="EMBL" id="CP030941">
    <property type="protein sequence ID" value="UUP19522.1"/>
    <property type="molecule type" value="Genomic_DNA"/>
</dbReference>
<evidence type="ECO:0000313" key="2">
    <source>
        <dbReference type="EMBL" id="UUP19522.1"/>
    </source>
</evidence>
<keyword evidence="3" id="KW-1185">Reference proteome</keyword>
<feature type="transmembrane region" description="Helical" evidence="1">
    <location>
        <begin position="54"/>
        <end position="78"/>
    </location>
</feature>
<name>A0ABY5MNX0_9HYPH</name>
<proteinExistence type="predicted"/>
<dbReference type="RefSeq" id="WP_338531667.1">
    <property type="nucleotide sequence ID" value="NZ_CP030941.1"/>
</dbReference>
<accession>A0ABY5MNX0</accession>
<evidence type="ECO:0000313" key="3">
    <source>
        <dbReference type="Proteomes" id="UP001342418"/>
    </source>
</evidence>
<keyword evidence="1" id="KW-0472">Membrane</keyword>
<dbReference type="Proteomes" id="UP001342418">
    <property type="component" value="Chromosome"/>
</dbReference>
<protein>
    <submittedName>
        <fullName evidence="2">Uncharacterized protein</fullName>
    </submittedName>
</protein>
<organism evidence="2 3">
    <name type="scientific">Nitratireductor thuwali</name>
    <dbReference type="NCBI Taxonomy" id="2267699"/>
    <lineage>
        <taxon>Bacteria</taxon>
        <taxon>Pseudomonadati</taxon>
        <taxon>Pseudomonadota</taxon>
        <taxon>Alphaproteobacteria</taxon>
        <taxon>Hyphomicrobiales</taxon>
        <taxon>Phyllobacteriaceae</taxon>
        <taxon>Nitratireductor</taxon>
    </lineage>
</organism>
<keyword evidence="1" id="KW-0812">Transmembrane</keyword>
<reference evidence="2 3" key="1">
    <citation type="submission" date="2018-07" db="EMBL/GenBank/DDBJ databases">
        <title>Genome sequence of Nitratireductor thuwali#1536.</title>
        <authorList>
            <person name="Michoud G."/>
            <person name="Merlino G."/>
            <person name="Sefrji F.O."/>
            <person name="Daffonchio D."/>
        </authorList>
    </citation>
    <scope>NUCLEOTIDE SEQUENCE [LARGE SCALE GENOMIC DNA]</scope>
    <source>
        <strain evidence="3">Nit1536</strain>
    </source>
</reference>
<feature type="transmembrane region" description="Helical" evidence="1">
    <location>
        <begin position="6"/>
        <end position="33"/>
    </location>
</feature>